<evidence type="ECO:0000256" key="3">
    <source>
        <dbReference type="RuleBase" id="RU000363"/>
    </source>
</evidence>
<dbReference type="PANTHER" id="PTHR24322:SF736">
    <property type="entry name" value="RETINOL DEHYDROGENASE 10"/>
    <property type="match status" value="1"/>
</dbReference>
<dbReference type="PROSITE" id="PS00061">
    <property type="entry name" value="ADH_SHORT"/>
    <property type="match status" value="1"/>
</dbReference>
<dbReference type="PANTHER" id="PTHR24322">
    <property type="entry name" value="PKSB"/>
    <property type="match status" value="1"/>
</dbReference>
<keyword evidence="2" id="KW-0560">Oxidoreductase</keyword>
<dbReference type="PRINTS" id="PR00081">
    <property type="entry name" value="GDHRDH"/>
</dbReference>
<evidence type="ECO:0000256" key="1">
    <source>
        <dbReference type="ARBA" id="ARBA00006484"/>
    </source>
</evidence>
<accession>A0A2N0VE82</accession>
<dbReference type="InterPro" id="IPR020904">
    <property type="entry name" value="Sc_DH/Rdtase_CS"/>
</dbReference>
<dbReference type="EMBL" id="PISP01000006">
    <property type="protein sequence ID" value="PKD42497.1"/>
    <property type="molecule type" value="Genomic_DNA"/>
</dbReference>
<gene>
    <name evidence="4" type="ORF">CWD77_13860</name>
</gene>
<comment type="caution">
    <text evidence="4">The sequence shown here is derived from an EMBL/GenBank/DDBJ whole genome shotgun (WGS) entry which is preliminary data.</text>
</comment>
<proteinExistence type="inferred from homology"/>
<dbReference type="InterPro" id="IPR002347">
    <property type="entry name" value="SDR_fam"/>
</dbReference>
<evidence type="ECO:0000256" key="2">
    <source>
        <dbReference type="ARBA" id="ARBA00023002"/>
    </source>
</evidence>
<sequence length="288" mass="32384">MYRTLFSYDLIDMINFYDHKTILITGAASGIGKRFAEKVADIADLKLILWDRNPDDLQKLKNELKDRAEIHITGIDVTDRDLIQLEADHFIKENLVPDIIINCAGIVVGKMFHEHSFTEIEKSIQINTTGSMWVVRAFLNEMIERGSGQIVNLASASGYIGNPRMSVYAASKWAVIGWTESLRLEMEKLNTGIGVTAVIPSYIKTGMFDGVKAPMLVPLLETDDIVDLMLKGIASRKRTIQAPFMVKLVPLIKAILPYKLFDWVAGNWLGVYKSMDSFEGRKPKSKKS</sequence>
<reference evidence="4 5" key="1">
    <citation type="submission" date="2017-11" db="EMBL/GenBank/DDBJ databases">
        <title>Rhodohalobacter 15182 sp. nov., isolated from a salt lake.</title>
        <authorList>
            <person name="Han S."/>
        </authorList>
    </citation>
    <scope>NUCLEOTIDE SEQUENCE [LARGE SCALE GENOMIC DNA]</scope>
    <source>
        <strain evidence="4 5">15182</strain>
    </source>
</reference>
<dbReference type="Gene3D" id="3.40.50.720">
    <property type="entry name" value="NAD(P)-binding Rossmann-like Domain"/>
    <property type="match status" value="1"/>
</dbReference>
<dbReference type="InterPro" id="IPR036291">
    <property type="entry name" value="NAD(P)-bd_dom_sf"/>
</dbReference>
<dbReference type="AlphaFoldDB" id="A0A2N0VE82"/>
<name>A0A2N0VE82_9BACT</name>
<protein>
    <submittedName>
        <fullName evidence="4">Short-chain dehydrogenase</fullName>
    </submittedName>
</protein>
<comment type="similarity">
    <text evidence="1 3">Belongs to the short-chain dehydrogenases/reductases (SDR) family.</text>
</comment>
<organism evidence="4 5">
    <name type="scientific">Rhodohalobacter barkolensis</name>
    <dbReference type="NCBI Taxonomy" id="2053187"/>
    <lineage>
        <taxon>Bacteria</taxon>
        <taxon>Pseudomonadati</taxon>
        <taxon>Balneolota</taxon>
        <taxon>Balneolia</taxon>
        <taxon>Balneolales</taxon>
        <taxon>Balneolaceae</taxon>
        <taxon>Rhodohalobacter</taxon>
    </lineage>
</organism>
<evidence type="ECO:0000313" key="4">
    <source>
        <dbReference type="EMBL" id="PKD42497.1"/>
    </source>
</evidence>
<dbReference type="Proteomes" id="UP000233398">
    <property type="component" value="Unassembled WGS sequence"/>
</dbReference>
<dbReference type="GO" id="GO:0016616">
    <property type="term" value="F:oxidoreductase activity, acting on the CH-OH group of donors, NAD or NADP as acceptor"/>
    <property type="evidence" value="ECO:0007669"/>
    <property type="project" value="TreeGrafter"/>
</dbReference>
<dbReference type="PRINTS" id="PR00080">
    <property type="entry name" value="SDRFAMILY"/>
</dbReference>
<evidence type="ECO:0000313" key="5">
    <source>
        <dbReference type="Proteomes" id="UP000233398"/>
    </source>
</evidence>
<dbReference type="Pfam" id="PF00106">
    <property type="entry name" value="adh_short"/>
    <property type="match status" value="1"/>
</dbReference>
<dbReference type="SUPFAM" id="SSF51735">
    <property type="entry name" value="NAD(P)-binding Rossmann-fold domains"/>
    <property type="match status" value="1"/>
</dbReference>
<keyword evidence="5" id="KW-1185">Reference proteome</keyword>